<comment type="caution">
    <text evidence="2">The sequence shown here is derived from an EMBL/GenBank/DDBJ whole genome shotgun (WGS) entry which is preliminary data.</text>
</comment>
<name>A0A9X0QDF4_9BACT</name>
<dbReference type="RefSeq" id="WP_183975795.1">
    <property type="nucleotide sequence ID" value="NZ_JACHEB010000004.1"/>
</dbReference>
<proteinExistence type="predicted"/>
<gene>
    <name evidence="2" type="ORF">HDF14_001977</name>
</gene>
<protein>
    <recommendedName>
        <fullName evidence="4">SRPBCC domain-containing protein</fullName>
    </recommendedName>
</protein>
<keyword evidence="1" id="KW-0732">Signal</keyword>
<reference evidence="2 3" key="1">
    <citation type="submission" date="2020-08" db="EMBL/GenBank/DDBJ databases">
        <title>Genomic Encyclopedia of Type Strains, Phase IV (KMG-V): Genome sequencing to study the core and pangenomes of soil and plant-associated prokaryotes.</title>
        <authorList>
            <person name="Whitman W."/>
        </authorList>
    </citation>
    <scope>NUCLEOTIDE SEQUENCE [LARGE SCALE GENOMIC DNA]</scope>
    <source>
        <strain evidence="2 3">X5P2</strain>
    </source>
</reference>
<evidence type="ECO:0000256" key="1">
    <source>
        <dbReference type="SAM" id="SignalP"/>
    </source>
</evidence>
<dbReference type="EMBL" id="JACHEB010000004">
    <property type="protein sequence ID" value="MBB5328367.1"/>
    <property type="molecule type" value="Genomic_DNA"/>
</dbReference>
<accession>A0A9X0QDF4</accession>
<feature type="signal peptide" evidence="1">
    <location>
        <begin position="1"/>
        <end position="27"/>
    </location>
</feature>
<evidence type="ECO:0000313" key="2">
    <source>
        <dbReference type="EMBL" id="MBB5328367.1"/>
    </source>
</evidence>
<dbReference type="Proteomes" id="UP000535182">
    <property type="component" value="Unassembled WGS sequence"/>
</dbReference>
<evidence type="ECO:0000313" key="3">
    <source>
        <dbReference type="Proteomes" id="UP000535182"/>
    </source>
</evidence>
<dbReference type="AlphaFoldDB" id="A0A9X0QDF4"/>
<keyword evidence="3" id="KW-1185">Reference proteome</keyword>
<evidence type="ECO:0008006" key="4">
    <source>
        <dbReference type="Google" id="ProtNLM"/>
    </source>
</evidence>
<feature type="chain" id="PRO_5040862300" description="SRPBCC domain-containing protein" evidence="1">
    <location>
        <begin position="28"/>
        <end position="183"/>
    </location>
</feature>
<sequence>MNATKLLSFALATGAAGLGQSAASAQAAASPAHVRNSFQFVVAAPLGRAAGLFGPEGERCWAGPHWNPEFLYPQPAQDIEGAVFTVQHGPHKSVWVNTVFDPVGGRMQYVSFIPDTLVSTIDVRLSNLTSSTTKVEVIYVRTALDAAANEDVLAMGKRDAGSGPEWQKAIEDCLATEQRHEHQ</sequence>
<organism evidence="2 3">
    <name type="scientific">Tunturiibacter gelidiferens</name>
    <dbReference type="NCBI Taxonomy" id="3069689"/>
    <lineage>
        <taxon>Bacteria</taxon>
        <taxon>Pseudomonadati</taxon>
        <taxon>Acidobacteriota</taxon>
        <taxon>Terriglobia</taxon>
        <taxon>Terriglobales</taxon>
        <taxon>Acidobacteriaceae</taxon>
        <taxon>Tunturiibacter</taxon>
    </lineage>
</organism>